<reference evidence="6 7" key="1">
    <citation type="journal article" date="2017" name="Antonie Van Leeuwenhoek">
        <title>Rhizobium rhizosphaerae sp. nov., a novel species isolated from rice rhizosphere.</title>
        <authorList>
            <person name="Zhao J.J."/>
            <person name="Zhang J."/>
            <person name="Zhang R.J."/>
            <person name="Zhang C.W."/>
            <person name="Yin H.Q."/>
            <person name="Zhang X.X."/>
        </authorList>
    </citation>
    <scope>NUCLEOTIDE SEQUENCE [LARGE SCALE GENOMIC DNA]</scope>
    <source>
        <strain evidence="6 7">E3</strain>
    </source>
</reference>
<dbReference type="GO" id="GO:0002161">
    <property type="term" value="F:aminoacyl-tRNA deacylase activity"/>
    <property type="evidence" value="ECO:0007669"/>
    <property type="project" value="InterPro"/>
</dbReference>
<evidence type="ECO:0000256" key="1">
    <source>
        <dbReference type="ARBA" id="ARBA00009798"/>
    </source>
</evidence>
<dbReference type="eggNOG" id="COG2606">
    <property type="taxonomic scope" value="Bacteria"/>
</dbReference>
<dbReference type="EMBL" id="BAEN01000035">
    <property type="protein sequence ID" value="GAC14257.1"/>
    <property type="molecule type" value="Genomic_DNA"/>
</dbReference>
<dbReference type="GO" id="GO:0006412">
    <property type="term" value="P:translation"/>
    <property type="evidence" value="ECO:0007669"/>
    <property type="project" value="UniProtKB-KW"/>
</dbReference>
<keyword evidence="7" id="KW-1185">Reference proteome</keyword>
<dbReference type="PANTHER" id="PTHR30411:SF0">
    <property type="entry name" value="CYS-TRNA(PRO)_CYS-TRNA(CYS) DEACYLASE YBAK"/>
    <property type="match status" value="1"/>
</dbReference>
<dbReference type="Gene3D" id="3.90.960.10">
    <property type="entry name" value="YbaK/aminoacyl-tRNA synthetase-associated domain"/>
    <property type="match status" value="1"/>
</dbReference>
<dbReference type="EC" id="4.2.-.-" evidence="4"/>
<gene>
    <name evidence="6" type="primary">ybaK</name>
    <name evidence="6" type="ORF">GLIP_1624</name>
</gene>
<dbReference type="NCBIfam" id="TIGR00011">
    <property type="entry name" value="YbaK_EbsC"/>
    <property type="match status" value="1"/>
</dbReference>
<comment type="similarity">
    <text evidence="1 4">Belongs to the prolyl-tRNA editing family. YbaK/EbsC subfamily.</text>
</comment>
<evidence type="ECO:0000313" key="7">
    <source>
        <dbReference type="Proteomes" id="UP000006334"/>
    </source>
</evidence>
<dbReference type="InterPro" id="IPR036754">
    <property type="entry name" value="YbaK/aa-tRNA-synt-asso_dom_sf"/>
</dbReference>
<protein>
    <recommendedName>
        <fullName evidence="4">Cys-tRNA(Pro)/Cys-tRNA(Cys) deacylase</fullName>
        <ecNumber evidence="4">4.2.-.-</ecNumber>
    </recommendedName>
</protein>
<dbReference type="STRING" id="1127673.GLIP_1624"/>
<proteinExistence type="inferred from homology"/>
<dbReference type="Pfam" id="PF04073">
    <property type="entry name" value="tRNA_edit"/>
    <property type="match status" value="1"/>
</dbReference>
<dbReference type="PANTHER" id="PTHR30411">
    <property type="entry name" value="CYTOPLASMIC PROTEIN"/>
    <property type="match status" value="1"/>
</dbReference>
<dbReference type="OrthoDB" id="9809296at2"/>
<organism evidence="6 7">
    <name type="scientific">Aliiglaciecola lipolytica E3</name>
    <dbReference type="NCBI Taxonomy" id="1127673"/>
    <lineage>
        <taxon>Bacteria</taxon>
        <taxon>Pseudomonadati</taxon>
        <taxon>Pseudomonadota</taxon>
        <taxon>Gammaproteobacteria</taxon>
        <taxon>Alteromonadales</taxon>
        <taxon>Alteromonadaceae</taxon>
        <taxon>Aliiglaciecola</taxon>
    </lineage>
</organism>
<evidence type="ECO:0000256" key="3">
    <source>
        <dbReference type="ARBA" id="ARBA00023239"/>
    </source>
</evidence>
<feature type="domain" description="YbaK/aminoacyl-tRNA synthetase-associated" evidence="5">
    <location>
        <begin position="32"/>
        <end position="143"/>
    </location>
</feature>
<comment type="caution">
    <text evidence="6">The sequence shown here is derived from an EMBL/GenBank/DDBJ whole genome shotgun (WGS) entry which is preliminary data.</text>
</comment>
<dbReference type="PIRSF" id="PIRSF006181">
    <property type="entry name" value="EbsC_YbaK"/>
    <property type="match status" value="1"/>
</dbReference>
<evidence type="ECO:0000256" key="4">
    <source>
        <dbReference type="PIRNR" id="PIRNR006181"/>
    </source>
</evidence>
<dbReference type="GO" id="GO:0016829">
    <property type="term" value="F:lyase activity"/>
    <property type="evidence" value="ECO:0007669"/>
    <property type="project" value="UniProtKB-KW"/>
</dbReference>
<evidence type="ECO:0000256" key="2">
    <source>
        <dbReference type="ARBA" id="ARBA00022917"/>
    </source>
</evidence>
<name>K6Y7Q7_9ALTE</name>
<dbReference type="SUPFAM" id="SSF55826">
    <property type="entry name" value="YbaK/ProRS associated domain"/>
    <property type="match status" value="1"/>
</dbReference>
<evidence type="ECO:0000259" key="5">
    <source>
        <dbReference type="Pfam" id="PF04073"/>
    </source>
</evidence>
<dbReference type="RefSeq" id="WP_008844073.1">
    <property type="nucleotide sequence ID" value="NZ_BAEN01000035.1"/>
</dbReference>
<evidence type="ECO:0000313" key="6">
    <source>
        <dbReference type="EMBL" id="GAC14257.1"/>
    </source>
</evidence>
<dbReference type="InterPro" id="IPR007214">
    <property type="entry name" value="YbaK/aa-tRNA-synth-assoc-dom"/>
</dbReference>
<dbReference type="AlphaFoldDB" id="K6Y7Q7"/>
<dbReference type="CDD" id="cd00002">
    <property type="entry name" value="YbaK_deacylase"/>
    <property type="match status" value="1"/>
</dbReference>
<dbReference type="Proteomes" id="UP000006334">
    <property type="component" value="Unassembled WGS sequence"/>
</dbReference>
<keyword evidence="3 4" id="KW-0456">Lyase</keyword>
<accession>K6Y7Q7</accession>
<dbReference type="InterPro" id="IPR004369">
    <property type="entry name" value="Prolyl-tRNA_editing_YbaK/EbsC"/>
</dbReference>
<keyword evidence="2 4" id="KW-0648">Protein biosynthesis</keyword>
<sequence>MTPAINLAKQRKIAFTVHQYEHDADAKSFGLEASEKLGIPAEQVFKTLVVELDSHELAVAIIPVNTSLSMKLMAKSINAKKVSMANPTDVERATGYVLGGVSPLGQKKRLKTIVDTSAQTFPSIFVSAGRRGLEIELAASDLIALVNAKYALIAQ</sequence>